<sequence>MYIDRRRRSLEFNSKQQPFPEPLFHIAIPTMETNFLRGLIGVRGGSALDFVLVK</sequence>
<dbReference type="EMBL" id="KQ428038">
    <property type="protein sequence ID" value="KOF66481.1"/>
    <property type="molecule type" value="Genomic_DNA"/>
</dbReference>
<accession>A0A0L8FP34</accession>
<proteinExistence type="predicted"/>
<gene>
    <name evidence="1" type="ORF">OCBIM_22012102mg</name>
</gene>
<evidence type="ECO:0000313" key="1">
    <source>
        <dbReference type="EMBL" id="KOF66481.1"/>
    </source>
</evidence>
<name>A0A0L8FP34_OCTBM</name>
<dbReference type="AlphaFoldDB" id="A0A0L8FP34"/>
<organism evidence="1">
    <name type="scientific">Octopus bimaculoides</name>
    <name type="common">California two-spotted octopus</name>
    <dbReference type="NCBI Taxonomy" id="37653"/>
    <lineage>
        <taxon>Eukaryota</taxon>
        <taxon>Metazoa</taxon>
        <taxon>Spiralia</taxon>
        <taxon>Lophotrochozoa</taxon>
        <taxon>Mollusca</taxon>
        <taxon>Cephalopoda</taxon>
        <taxon>Coleoidea</taxon>
        <taxon>Octopodiformes</taxon>
        <taxon>Octopoda</taxon>
        <taxon>Incirrata</taxon>
        <taxon>Octopodidae</taxon>
        <taxon>Octopus</taxon>
    </lineage>
</organism>
<reference evidence="1" key="1">
    <citation type="submission" date="2015-07" db="EMBL/GenBank/DDBJ databases">
        <title>MeaNS - Measles Nucleotide Surveillance Program.</title>
        <authorList>
            <person name="Tran T."/>
            <person name="Druce J."/>
        </authorList>
    </citation>
    <scope>NUCLEOTIDE SEQUENCE</scope>
    <source>
        <strain evidence="1">UCB-OBI-ISO-001</strain>
        <tissue evidence="1">Gonad</tissue>
    </source>
</reference>
<protein>
    <submittedName>
        <fullName evidence="1">Uncharacterized protein</fullName>
    </submittedName>
</protein>